<dbReference type="InterPro" id="IPR013103">
    <property type="entry name" value="RVT_2"/>
</dbReference>
<comment type="caution">
    <text evidence="3">The sequence shown here is derived from an EMBL/GenBank/DDBJ whole genome shotgun (WGS) entry which is preliminary data.</text>
</comment>
<evidence type="ECO:0000313" key="3">
    <source>
        <dbReference type="EMBL" id="KAL0439507.1"/>
    </source>
</evidence>
<dbReference type="InterPro" id="IPR057670">
    <property type="entry name" value="SH3_retrovirus"/>
</dbReference>
<dbReference type="InterPro" id="IPR043502">
    <property type="entry name" value="DNA/RNA_pol_sf"/>
</dbReference>
<protein>
    <submittedName>
        <fullName evidence="3">Retrovirus-related Pol polyprotein from transposon RE1</fullName>
    </submittedName>
</protein>
<dbReference type="Pfam" id="PF07727">
    <property type="entry name" value="RVT_2"/>
    <property type="match status" value="1"/>
</dbReference>
<proteinExistence type="predicted"/>
<reference evidence="3" key="2">
    <citation type="journal article" date="2024" name="Plant">
        <title>Genomic evolution and insights into agronomic trait innovations of Sesamum species.</title>
        <authorList>
            <person name="Miao H."/>
            <person name="Wang L."/>
            <person name="Qu L."/>
            <person name="Liu H."/>
            <person name="Sun Y."/>
            <person name="Le M."/>
            <person name="Wang Q."/>
            <person name="Wei S."/>
            <person name="Zheng Y."/>
            <person name="Lin W."/>
            <person name="Duan Y."/>
            <person name="Cao H."/>
            <person name="Xiong S."/>
            <person name="Wang X."/>
            <person name="Wei L."/>
            <person name="Li C."/>
            <person name="Ma Q."/>
            <person name="Ju M."/>
            <person name="Zhao R."/>
            <person name="Li G."/>
            <person name="Mu C."/>
            <person name="Tian Q."/>
            <person name="Mei H."/>
            <person name="Zhang T."/>
            <person name="Gao T."/>
            <person name="Zhang H."/>
        </authorList>
    </citation>
    <scope>NUCLEOTIDE SEQUENCE</scope>
    <source>
        <strain evidence="3">KEN1</strain>
    </source>
</reference>
<feature type="domain" description="Retroviral polymerase SH3-like" evidence="2">
    <location>
        <begin position="66"/>
        <end position="116"/>
    </location>
</feature>
<accession>A0AAW2WCV9</accession>
<dbReference type="AlphaFoldDB" id="A0AAW2WCV9"/>
<dbReference type="Pfam" id="PF25597">
    <property type="entry name" value="SH3_retrovirus"/>
    <property type="match status" value="1"/>
</dbReference>
<evidence type="ECO:0000259" key="1">
    <source>
        <dbReference type="Pfam" id="PF07727"/>
    </source>
</evidence>
<gene>
    <name evidence="3" type="ORF">Slati_2433700</name>
</gene>
<reference evidence="3" key="1">
    <citation type="submission" date="2020-06" db="EMBL/GenBank/DDBJ databases">
        <authorList>
            <person name="Li T."/>
            <person name="Hu X."/>
            <person name="Zhang T."/>
            <person name="Song X."/>
            <person name="Zhang H."/>
            <person name="Dai N."/>
            <person name="Sheng W."/>
            <person name="Hou X."/>
            <person name="Wei L."/>
        </authorList>
    </citation>
    <scope>NUCLEOTIDE SEQUENCE</scope>
    <source>
        <strain evidence="3">KEN1</strain>
        <tissue evidence="3">Leaf</tissue>
    </source>
</reference>
<name>A0AAW2WCV9_9LAMI</name>
<evidence type="ECO:0000259" key="2">
    <source>
        <dbReference type="Pfam" id="PF25597"/>
    </source>
</evidence>
<sequence length="373" mass="43935">MVRSIMRFTESPSNFWGYALETSAKLLNIVPPKTVPQTPYEIWHCKPASYKYLRVWDSPAYIKRLVGDKLDSRSSLCWFVEYPKETAGYYFYDRFEKKVFISRNVIFLKKGFPVDSRCDEVLLDETSEAPQQNDVTSFEPMISTNGVLVLYRSTRESRPPERYGFLGLISQLDNNLRTYGEAMLNIDSDNWLEAMKSKMEWMDSNQTRLVAKEYTQRPRVNFEETYSLVAMAKSIRILLAITAWYDYEMWQMDMKTAFFNGFVEKEIYMDQPEDFIYVGEEQKVCRLQRSIYGLKQAFRSWNTHFDEVIRGYDFIKNEFDPCVYKKISGSSIVYFVVYDDDILLIRNDVKMLGDINAWLSTQLSMKDMGEASY</sequence>
<dbReference type="SUPFAM" id="SSF56672">
    <property type="entry name" value="DNA/RNA polymerases"/>
    <property type="match status" value="1"/>
</dbReference>
<feature type="domain" description="Reverse transcriptase Ty1/copia-type" evidence="1">
    <location>
        <begin position="190"/>
        <end position="372"/>
    </location>
</feature>
<organism evidence="3">
    <name type="scientific">Sesamum latifolium</name>
    <dbReference type="NCBI Taxonomy" id="2727402"/>
    <lineage>
        <taxon>Eukaryota</taxon>
        <taxon>Viridiplantae</taxon>
        <taxon>Streptophyta</taxon>
        <taxon>Embryophyta</taxon>
        <taxon>Tracheophyta</taxon>
        <taxon>Spermatophyta</taxon>
        <taxon>Magnoliopsida</taxon>
        <taxon>eudicotyledons</taxon>
        <taxon>Gunneridae</taxon>
        <taxon>Pentapetalae</taxon>
        <taxon>asterids</taxon>
        <taxon>lamiids</taxon>
        <taxon>Lamiales</taxon>
        <taxon>Pedaliaceae</taxon>
        <taxon>Sesamum</taxon>
    </lineage>
</organism>
<dbReference type="EMBL" id="JACGWN010000008">
    <property type="protein sequence ID" value="KAL0439507.1"/>
    <property type="molecule type" value="Genomic_DNA"/>
</dbReference>